<organism evidence="9 10">
    <name type="scientific">Cohnella phaseoli</name>
    <dbReference type="NCBI Taxonomy" id="456490"/>
    <lineage>
        <taxon>Bacteria</taxon>
        <taxon>Bacillati</taxon>
        <taxon>Bacillota</taxon>
        <taxon>Bacilli</taxon>
        <taxon>Bacillales</taxon>
        <taxon>Paenibacillaceae</taxon>
        <taxon>Cohnella</taxon>
    </lineage>
</organism>
<feature type="domain" description="ABC transmembrane type-1" evidence="8">
    <location>
        <begin position="72"/>
        <end position="284"/>
    </location>
</feature>
<accession>A0A3D9I1T8</accession>
<proteinExistence type="inferred from homology"/>
<dbReference type="Proteomes" id="UP000256977">
    <property type="component" value="Unassembled WGS sequence"/>
</dbReference>
<keyword evidence="2 7" id="KW-0813">Transport</keyword>
<keyword evidence="5 7" id="KW-1133">Transmembrane helix</keyword>
<evidence type="ECO:0000256" key="5">
    <source>
        <dbReference type="ARBA" id="ARBA00022989"/>
    </source>
</evidence>
<dbReference type="PANTHER" id="PTHR30193">
    <property type="entry name" value="ABC TRANSPORTER PERMEASE PROTEIN"/>
    <property type="match status" value="1"/>
</dbReference>
<evidence type="ECO:0000256" key="3">
    <source>
        <dbReference type="ARBA" id="ARBA00022475"/>
    </source>
</evidence>
<dbReference type="InterPro" id="IPR051393">
    <property type="entry name" value="ABC_transporter_permease"/>
</dbReference>
<dbReference type="Pfam" id="PF00528">
    <property type="entry name" value="BPD_transp_1"/>
    <property type="match status" value="1"/>
</dbReference>
<name>A0A3D9I1T8_9BACL</name>
<gene>
    <name evidence="9" type="ORF">DFP98_1423</name>
</gene>
<protein>
    <submittedName>
        <fullName evidence="9">Carbohydrate ABC transporter membrane protein 1 (CUT1 family)</fullName>
    </submittedName>
</protein>
<evidence type="ECO:0000256" key="6">
    <source>
        <dbReference type="ARBA" id="ARBA00023136"/>
    </source>
</evidence>
<dbReference type="InterPro" id="IPR035906">
    <property type="entry name" value="MetI-like_sf"/>
</dbReference>
<evidence type="ECO:0000256" key="1">
    <source>
        <dbReference type="ARBA" id="ARBA00004651"/>
    </source>
</evidence>
<feature type="transmembrane region" description="Helical" evidence="7">
    <location>
        <begin position="20"/>
        <end position="42"/>
    </location>
</feature>
<sequence length="297" mass="33895">MRYFRNKSVFTDRSGYLFILPFYALFVYFLLIPIGEVIYYSFTDFNLFSERKLVGFHNFNLLLEDQVFLKAMRNTGVYFLFTLIPTMTLGLLAAVLLNTTLFRTSWARALVFMPHIVSMVSVSMVWMWLYDPTYGLFNRVLSSLGFDTMHWLIDPKTAMPSVIVMSIWKGIGYNMIIFLAGLQGIPKDYYEAAEVDGASKIKQFLHITVPLLAPATFFLFVTGVINSFNVFEQINVMTSGGPVNSTTTMVHQIYLRAFTEFKMGYASAQSVTLLCGVVLITILNYRFGGSRKKYGED</sequence>
<feature type="transmembrane region" description="Helical" evidence="7">
    <location>
        <begin position="265"/>
        <end position="285"/>
    </location>
</feature>
<comment type="similarity">
    <text evidence="7">Belongs to the binding-protein-dependent transport system permease family.</text>
</comment>
<dbReference type="GO" id="GO:0055085">
    <property type="term" value="P:transmembrane transport"/>
    <property type="evidence" value="ECO:0007669"/>
    <property type="project" value="InterPro"/>
</dbReference>
<comment type="subcellular location">
    <subcellularLocation>
        <location evidence="1 7">Cell membrane</location>
        <topology evidence="1 7">Multi-pass membrane protein</topology>
    </subcellularLocation>
</comment>
<feature type="transmembrane region" description="Helical" evidence="7">
    <location>
        <begin position="158"/>
        <end position="182"/>
    </location>
</feature>
<reference evidence="9 10" key="1">
    <citation type="submission" date="2018-07" db="EMBL/GenBank/DDBJ databases">
        <title>Genomic Encyclopedia of Type Strains, Phase III (KMG-III): the genomes of soil and plant-associated and newly described type strains.</title>
        <authorList>
            <person name="Whitman W."/>
        </authorList>
    </citation>
    <scope>NUCLEOTIDE SEQUENCE [LARGE SCALE GENOMIC DNA]</scope>
    <source>
        <strain evidence="9 10">CECT 7287</strain>
    </source>
</reference>
<feature type="transmembrane region" description="Helical" evidence="7">
    <location>
        <begin position="203"/>
        <end position="225"/>
    </location>
</feature>
<dbReference type="RefSeq" id="WP_116065096.1">
    <property type="nucleotide sequence ID" value="NZ_QRDZ01000042.1"/>
</dbReference>
<evidence type="ECO:0000256" key="7">
    <source>
        <dbReference type="RuleBase" id="RU363032"/>
    </source>
</evidence>
<dbReference type="EMBL" id="QRDZ01000042">
    <property type="protein sequence ID" value="RED55569.1"/>
    <property type="molecule type" value="Genomic_DNA"/>
</dbReference>
<keyword evidence="4 7" id="KW-0812">Transmembrane</keyword>
<dbReference type="InterPro" id="IPR000515">
    <property type="entry name" value="MetI-like"/>
</dbReference>
<dbReference type="PROSITE" id="PS50928">
    <property type="entry name" value="ABC_TM1"/>
    <property type="match status" value="1"/>
</dbReference>
<dbReference type="AlphaFoldDB" id="A0A3D9I1T8"/>
<dbReference type="GO" id="GO:0005886">
    <property type="term" value="C:plasma membrane"/>
    <property type="evidence" value="ECO:0007669"/>
    <property type="project" value="UniProtKB-SubCell"/>
</dbReference>
<keyword evidence="10" id="KW-1185">Reference proteome</keyword>
<dbReference type="CDD" id="cd06261">
    <property type="entry name" value="TM_PBP2"/>
    <property type="match status" value="1"/>
</dbReference>
<dbReference type="OrthoDB" id="9809173at2"/>
<evidence type="ECO:0000313" key="10">
    <source>
        <dbReference type="Proteomes" id="UP000256977"/>
    </source>
</evidence>
<evidence type="ECO:0000313" key="9">
    <source>
        <dbReference type="EMBL" id="RED55569.1"/>
    </source>
</evidence>
<evidence type="ECO:0000256" key="4">
    <source>
        <dbReference type="ARBA" id="ARBA00022692"/>
    </source>
</evidence>
<evidence type="ECO:0000256" key="2">
    <source>
        <dbReference type="ARBA" id="ARBA00022448"/>
    </source>
</evidence>
<dbReference type="SUPFAM" id="SSF161098">
    <property type="entry name" value="MetI-like"/>
    <property type="match status" value="1"/>
</dbReference>
<comment type="caution">
    <text evidence="9">The sequence shown here is derived from an EMBL/GenBank/DDBJ whole genome shotgun (WGS) entry which is preliminary data.</text>
</comment>
<dbReference type="Gene3D" id="1.10.3720.10">
    <property type="entry name" value="MetI-like"/>
    <property type="match status" value="1"/>
</dbReference>
<dbReference type="PANTHER" id="PTHR30193:SF37">
    <property type="entry name" value="INNER MEMBRANE ABC TRANSPORTER PERMEASE PROTEIN YCJO"/>
    <property type="match status" value="1"/>
</dbReference>
<feature type="transmembrane region" description="Helical" evidence="7">
    <location>
        <begin position="77"/>
        <end position="97"/>
    </location>
</feature>
<evidence type="ECO:0000259" key="8">
    <source>
        <dbReference type="PROSITE" id="PS50928"/>
    </source>
</evidence>
<keyword evidence="6 7" id="KW-0472">Membrane</keyword>
<keyword evidence="3" id="KW-1003">Cell membrane</keyword>
<feature type="transmembrane region" description="Helical" evidence="7">
    <location>
        <begin position="109"/>
        <end position="129"/>
    </location>
</feature>